<accession>A0A1X1YDW7</accession>
<evidence type="ECO:0000313" key="1">
    <source>
        <dbReference type="EMBL" id="ORW09225.1"/>
    </source>
</evidence>
<organism evidence="1 2">
    <name type="scientific">Mycolicibacter longobardus</name>
    <dbReference type="NCBI Taxonomy" id="1108812"/>
    <lineage>
        <taxon>Bacteria</taxon>
        <taxon>Bacillati</taxon>
        <taxon>Actinomycetota</taxon>
        <taxon>Actinomycetes</taxon>
        <taxon>Mycobacteriales</taxon>
        <taxon>Mycobacteriaceae</taxon>
        <taxon>Mycolicibacter</taxon>
    </lineage>
</organism>
<reference evidence="1 2" key="1">
    <citation type="submission" date="2016-01" db="EMBL/GenBank/DDBJ databases">
        <title>The new phylogeny of the genus Mycobacterium.</title>
        <authorList>
            <person name="Tarcisio F."/>
            <person name="Conor M."/>
            <person name="Antonella G."/>
            <person name="Elisabetta G."/>
            <person name="Giulia F.S."/>
            <person name="Sara T."/>
            <person name="Anna F."/>
            <person name="Clotilde B."/>
            <person name="Roberto B."/>
            <person name="Veronica D.S."/>
            <person name="Fabio R."/>
            <person name="Monica P."/>
            <person name="Olivier J."/>
            <person name="Enrico T."/>
            <person name="Nicola S."/>
        </authorList>
    </citation>
    <scope>NUCLEOTIDE SEQUENCE [LARGE SCALE GENOMIC DNA]</scope>
    <source>
        <strain evidence="1 2">DSM 45394</strain>
    </source>
</reference>
<gene>
    <name evidence="1" type="ORF">AWC16_17805</name>
</gene>
<evidence type="ECO:0000313" key="2">
    <source>
        <dbReference type="Proteomes" id="UP000193866"/>
    </source>
</evidence>
<dbReference type="OrthoDB" id="4872000at2"/>
<keyword evidence="2" id="KW-1185">Reference proteome</keyword>
<name>A0A1X1YDW7_9MYCO</name>
<dbReference type="EMBL" id="LQPG01000030">
    <property type="protein sequence ID" value="ORW09225.1"/>
    <property type="molecule type" value="Genomic_DNA"/>
</dbReference>
<sequence length="145" mass="15750">MTDTWESRDLPVLKAAVELYEEKGRGPRVSAIKARTGFDEDTVQRALRLLYTEPYFEEGRTASGVGYIVVGKPTSAALRVAGQWPTPETQIERLIAAFEAVADDESRPQEERSRAKKIGLWLTGALQQVAIGALSGAGGNLMTGN</sequence>
<dbReference type="Proteomes" id="UP000193866">
    <property type="component" value="Unassembled WGS sequence"/>
</dbReference>
<dbReference type="AlphaFoldDB" id="A0A1X1YDW7"/>
<proteinExistence type="predicted"/>
<comment type="caution">
    <text evidence="1">The sequence shown here is derived from an EMBL/GenBank/DDBJ whole genome shotgun (WGS) entry which is preliminary data.</text>
</comment>
<dbReference type="RefSeq" id="WP_085265859.1">
    <property type="nucleotide sequence ID" value="NZ_JACKVG010000005.1"/>
</dbReference>
<protein>
    <submittedName>
        <fullName evidence="1">Uncharacterized protein</fullName>
    </submittedName>
</protein>